<feature type="transmembrane region" description="Helical" evidence="2">
    <location>
        <begin position="129"/>
        <end position="154"/>
    </location>
</feature>
<evidence type="ECO:0000256" key="1">
    <source>
        <dbReference type="SAM" id="MobiDB-lite"/>
    </source>
</evidence>
<gene>
    <name evidence="4" type="ORF">ACFFQV_14135</name>
</gene>
<feature type="transmembrane region" description="Helical" evidence="2">
    <location>
        <begin position="397"/>
        <end position="421"/>
    </location>
</feature>
<dbReference type="Pfam" id="PF04024">
    <property type="entry name" value="PspC"/>
    <property type="match status" value="1"/>
</dbReference>
<dbReference type="EMBL" id="JBHMBL010000003">
    <property type="protein sequence ID" value="MFB9643433.1"/>
    <property type="molecule type" value="Genomic_DNA"/>
</dbReference>
<feature type="transmembrane region" description="Helical" evidence="2">
    <location>
        <begin position="81"/>
        <end position="108"/>
    </location>
</feature>
<sequence>METNQTAPGAGPAPEDVQGDSTSAGQQADGAAGSSPNPMSGPDATGPGFYAWLRRLGVPRRAGWLGGVCAGVGARLGIDPIIVRGIVVVLAVLGAPFVLVYAIAWMLLPDVEGEIHLERLTRGIVDPAVVGIAVMGVIGFIPLVQGGWLGWRWWPDWQVSDPIFGFNLTWPLRVIWALLVVGAIVWFVVWLARRASAGSPVGGAARMASAPGAADSGLSATGAAHQGAPAAGPASGPAVAAFAAGSVSAGASAAAMPPAGAEPPVPAEGADAAAIADWRAQHEAWRLSHAEWKAGQAEADRAAREQAAEEARARSLEFQAQAAAARAARRASRPRASAAYVFTLLGIAVVIGAITAIWAYGAPETSAFSAAIALAAATLVLSLGMVVAALRRRRSGILATITAASLVAMLVSTAVSAFAPYGTLIGPTQSISLGYPQQLLQPVGDAYVSTGSYDGYPNDAQVITLTQGTGDTYISVDPNTSIVLDATEAGAITYTVWGADGTPSQRQFGDVDDRVLVLGDVAADDTEGASADARLVLRQNSGSVFIDVNE</sequence>
<evidence type="ECO:0000313" key="4">
    <source>
        <dbReference type="EMBL" id="MFB9643433.1"/>
    </source>
</evidence>
<keyword evidence="2" id="KW-0812">Transmembrane</keyword>
<dbReference type="Proteomes" id="UP001589667">
    <property type="component" value="Unassembled WGS sequence"/>
</dbReference>
<feature type="compositionally biased region" description="Low complexity" evidence="1">
    <location>
        <begin position="21"/>
        <end position="35"/>
    </location>
</feature>
<evidence type="ECO:0000313" key="5">
    <source>
        <dbReference type="Proteomes" id="UP001589667"/>
    </source>
</evidence>
<keyword evidence="5" id="KW-1185">Reference proteome</keyword>
<name>A0ABV5SSV8_9MICO</name>
<protein>
    <submittedName>
        <fullName evidence="4">PspC domain-containing protein</fullName>
    </submittedName>
</protein>
<feature type="transmembrane region" description="Helical" evidence="2">
    <location>
        <begin position="367"/>
        <end position="390"/>
    </location>
</feature>
<feature type="transmembrane region" description="Helical" evidence="2">
    <location>
        <begin position="174"/>
        <end position="192"/>
    </location>
</feature>
<organism evidence="4 5">
    <name type="scientific">Agromyces lapidis</name>
    <dbReference type="NCBI Taxonomy" id="279574"/>
    <lineage>
        <taxon>Bacteria</taxon>
        <taxon>Bacillati</taxon>
        <taxon>Actinomycetota</taxon>
        <taxon>Actinomycetes</taxon>
        <taxon>Micrococcales</taxon>
        <taxon>Microbacteriaceae</taxon>
        <taxon>Agromyces</taxon>
    </lineage>
</organism>
<dbReference type="RefSeq" id="WP_157425201.1">
    <property type="nucleotide sequence ID" value="NZ_BAAANI010000004.1"/>
</dbReference>
<keyword evidence="2" id="KW-1133">Transmembrane helix</keyword>
<evidence type="ECO:0000259" key="3">
    <source>
        <dbReference type="Pfam" id="PF04024"/>
    </source>
</evidence>
<feature type="domain" description="Phage shock protein PspC N-terminal" evidence="3">
    <location>
        <begin position="59"/>
        <end position="110"/>
    </location>
</feature>
<reference evidence="4 5" key="1">
    <citation type="submission" date="2024-09" db="EMBL/GenBank/DDBJ databases">
        <authorList>
            <person name="Sun Q."/>
            <person name="Mori K."/>
        </authorList>
    </citation>
    <scope>NUCLEOTIDE SEQUENCE [LARGE SCALE GENOMIC DNA]</scope>
    <source>
        <strain evidence="4 5">JCM 14321</strain>
    </source>
</reference>
<comment type="caution">
    <text evidence="4">The sequence shown here is derived from an EMBL/GenBank/DDBJ whole genome shotgun (WGS) entry which is preliminary data.</text>
</comment>
<keyword evidence="2" id="KW-0472">Membrane</keyword>
<evidence type="ECO:0000256" key="2">
    <source>
        <dbReference type="SAM" id="Phobius"/>
    </source>
</evidence>
<feature type="region of interest" description="Disordered" evidence="1">
    <location>
        <begin position="1"/>
        <end position="42"/>
    </location>
</feature>
<feature type="transmembrane region" description="Helical" evidence="2">
    <location>
        <begin position="339"/>
        <end position="361"/>
    </location>
</feature>
<proteinExistence type="predicted"/>
<dbReference type="InterPro" id="IPR007168">
    <property type="entry name" value="Phageshock_PspC_N"/>
</dbReference>
<accession>A0ABV5SSV8</accession>